<sequence length="23" mass="2839">MTYFRPHEQRHGRDTACVPLYFN</sequence>
<proteinExistence type="predicted"/>
<dbReference type="Proteomes" id="UP000032142">
    <property type="component" value="Unassembled WGS sequence"/>
</dbReference>
<accession>A0A0B0N9N2</accession>
<evidence type="ECO:0000313" key="1">
    <source>
        <dbReference type="EMBL" id="KHG09332.1"/>
    </source>
</evidence>
<dbReference type="AlphaFoldDB" id="A0A0B0N9N2"/>
<evidence type="ECO:0000313" key="2">
    <source>
        <dbReference type="Proteomes" id="UP000032142"/>
    </source>
</evidence>
<protein>
    <submittedName>
        <fullName evidence="1">Uncharacterized protein</fullName>
    </submittedName>
</protein>
<name>A0A0B0N9N2_GOSAR</name>
<keyword evidence="2" id="KW-1185">Reference proteome</keyword>
<reference evidence="2" key="1">
    <citation type="submission" date="2014-09" db="EMBL/GenBank/DDBJ databases">
        <authorList>
            <person name="Mudge J."/>
            <person name="Ramaraj T."/>
            <person name="Lindquist I.E."/>
            <person name="Bharti A.K."/>
            <person name="Sundararajan A."/>
            <person name="Cameron C.T."/>
            <person name="Woodward J.E."/>
            <person name="May G.D."/>
            <person name="Brubaker C."/>
            <person name="Broadhvest J."/>
            <person name="Wilkins T.A."/>
        </authorList>
    </citation>
    <scope>NUCLEOTIDE SEQUENCE</scope>
    <source>
        <strain evidence="2">cv. AKA8401</strain>
    </source>
</reference>
<organism evidence="1 2">
    <name type="scientific">Gossypium arboreum</name>
    <name type="common">Tree cotton</name>
    <name type="synonym">Gossypium nanking</name>
    <dbReference type="NCBI Taxonomy" id="29729"/>
    <lineage>
        <taxon>Eukaryota</taxon>
        <taxon>Viridiplantae</taxon>
        <taxon>Streptophyta</taxon>
        <taxon>Embryophyta</taxon>
        <taxon>Tracheophyta</taxon>
        <taxon>Spermatophyta</taxon>
        <taxon>Magnoliopsida</taxon>
        <taxon>eudicotyledons</taxon>
        <taxon>Gunneridae</taxon>
        <taxon>Pentapetalae</taxon>
        <taxon>rosids</taxon>
        <taxon>malvids</taxon>
        <taxon>Malvales</taxon>
        <taxon>Malvaceae</taxon>
        <taxon>Malvoideae</taxon>
        <taxon>Gossypium</taxon>
    </lineage>
</organism>
<gene>
    <name evidence="1" type="ORF">F383_15368</name>
</gene>
<dbReference type="EMBL" id="KN390473">
    <property type="protein sequence ID" value="KHG09332.1"/>
    <property type="molecule type" value="Genomic_DNA"/>
</dbReference>